<comment type="caution">
    <text evidence="1">The sequence shown here is derived from an EMBL/GenBank/DDBJ whole genome shotgun (WGS) entry which is preliminary data.</text>
</comment>
<dbReference type="InterPro" id="IPR023214">
    <property type="entry name" value="HAD_sf"/>
</dbReference>
<proteinExistence type="predicted"/>
<organism evidence="1 2">
    <name type="scientific">Candidatus Ornithomonoglobus merdipullorum</name>
    <dbReference type="NCBI Taxonomy" id="2840895"/>
    <lineage>
        <taxon>Bacteria</taxon>
        <taxon>Bacillati</taxon>
        <taxon>Bacillota</taxon>
        <taxon>Clostridia</taxon>
        <taxon>Candidatus Ornithomonoglobus</taxon>
    </lineage>
</organism>
<dbReference type="PANTHER" id="PTHR43434">
    <property type="entry name" value="PHOSPHOGLYCOLATE PHOSPHATASE"/>
    <property type="match status" value="1"/>
</dbReference>
<dbReference type="EMBL" id="DVNB01000112">
    <property type="protein sequence ID" value="HIU58334.1"/>
    <property type="molecule type" value="Genomic_DNA"/>
</dbReference>
<dbReference type="InterPro" id="IPR036412">
    <property type="entry name" value="HAD-like_sf"/>
</dbReference>
<dbReference type="SFLD" id="SFLDG01129">
    <property type="entry name" value="C1.5:_HAD__Beta-PGM__Phosphata"/>
    <property type="match status" value="1"/>
</dbReference>
<dbReference type="SUPFAM" id="SSF56784">
    <property type="entry name" value="HAD-like"/>
    <property type="match status" value="1"/>
</dbReference>
<reference evidence="1" key="2">
    <citation type="journal article" date="2021" name="PeerJ">
        <title>Extensive microbial diversity within the chicken gut microbiome revealed by metagenomics and culture.</title>
        <authorList>
            <person name="Gilroy R."/>
            <person name="Ravi A."/>
            <person name="Getino M."/>
            <person name="Pursley I."/>
            <person name="Horton D.L."/>
            <person name="Alikhan N.F."/>
            <person name="Baker D."/>
            <person name="Gharbi K."/>
            <person name="Hall N."/>
            <person name="Watson M."/>
            <person name="Adriaenssens E.M."/>
            <person name="Foster-Nyarko E."/>
            <person name="Jarju S."/>
            <person name="Secka A."/>
            <person name="Antonio M."/>
            <person name="Oren A."/>
            <person name="Chaudhuri R.R."/>
            <person name="La Ragione R."/>
            <person name="Hildebrand F."/>
            <person name="Pallen M.J."/>
        </authorList>
    </citation>
    <scope>NUCLEOTIDE SEQUENCE</scope>
    <source>
        <strain evidence="1">USAMLcec3-3695</strain>
    </source>
</reference>
<dbReference type="GO" id="GO:0008967">
    <property type="term" value="F:phosphoglycolate phosphatase activity"/>
    <property type="evidence" value="ECO:0007669"/>
    <property type="project" value="TreeGrafter"/>
</dbReference>
<evidence type="ECO:0000313" key="2">
    <source>
        <dbReference type="Proteomes" id="UP000824109"/>
    </source>
</evidence>
<accession>A0A9D1MDT9</accession>
<protein>
    <submittedName>
        <fullName evidence="1">HAD hydrolase-like protein</fullName>
    </submittedName>
</protein>
<dbReference type="PANTHER" id="PTHR43434:SF1">
    <property type="entry name" value="PHOSPHOGLYCOLATE PHOSPHATASE"/>
    <property type="match status" value="1"/>
</dbReference>
<dbReference type="Gene3D" id="3.40.50.1000">
    <property type="entry name" value="HAD superfamily/HAD-like"/>
    <property type="match status" value="1"/>
</dbReference>
<dbReference type="AlphaFoldDB" id="A0A9D1MDT9"/>
<name>A0A9D1MDT9_9FIRM</name>
<dbReference type="SFLD" id="SFLDS00003">
    <property type="entry name" value="Haloacid_Dehalogenase"/>
    <property type="match status" value="1"/>
</dbReference>
<dbReference type="Proteomes" id="UP000824109">
    <property type="component" value="Unassembled WGS sequence"/>
</dbReference>
<dbReference type="GO" id="GO:0006281">
    <property type="term" value="P:DNA repair"/>
    <property type="evidence" value="ECO:0007669"/>
    <property type="project" value="TreeGrafter"/>
</dbReference>
<sequence length="337" mass="36952">MKDFLDKYDTVIFDMDGVITSEQNYWNSAALTVREYLSSAKYFGDKAIDAGGLSADALRIRAEVFSEDKLINELKSRGVNSNWDLGYVTVLISLITGTDEPGTILEYASGLSVNILDEYDILAEAAAAALGKDKAYTERNGELWTAMRDCFQEWFLGDEIFTEQYGREPAEVGKPGLLHSERPIIPMDKLIALLEGLSKEKRVCTGTGRPYAELITPLRAWDAEKYFAKNGLCSYDDVAAAEKRLGETALTKPHPYMFLKALYGTDYDDARILAGDYDKAKIERTLVVGDAGADILAAKAMGADFCAVLTGVAGEGARGYFEELGAEYILPSAAELL</sequence>
<keyword evidence="1" id="KW-0378">Hydrolase</keyword>
<dbReference type="InterPro" id="IPR050155">
    <property type="entry name" value="HAD-like_hydrolase_sf"/>
</dbReference>
<reference evidence="1" key="1">
    <citation type="submission" date="2020-10" db="EMBL/GenBank/DDBJ databases">
        <authorList>
            <person name="Gilroy R."/>
        </authorList>
    </citation>
    <scope>NUCLEOTIDE SEQUENCE</scope>
    <source>
        <strain evidence="1">USAMLcec3-3695</strain>
    </source>
</reference>
<evidence type="ECO:0000313" key="1">
    <source>
        <dbReference type="EMBL" id="HIU58334.1"/>
    </source>
</evidence>
<gene>
    <name evidence="1" type="ORF">IAA61_11070</name>
</gene>
<dbReference type="Pfam" id="PF13242">
    <property type="entry name" value="Hydrolase_like"/>
    <property type="match status" value="1"/>
</dbReference>